<dbReference type="InterPro" id="IPR056362">
    <property type="entry name" value="AtuA-like_ferredoxin_dom"/>
</dbReference>
<evidence type="ECO:0000259" key="2">
    <source>
        <dbReference type="Pfam" id="PF23544"/>
    </source>
</evidence>
<dbReference type="PANTHER" id="PTHR47708">
    <property type="match status" value="1"/>
</dbReference>
<evidence type="ECO:0000313" key="5">
    <source>
        <dbReference type="EMBL" id="SPC24345.1"/>
    </source>
</evidence>
<feature type="domain" description="Acyclic terpene utilisation N-terminal" evidence="1">
    <location>
        <begin position="18"/>
        <end position="460"/>
    </location>
</feature>
<dbReference type="Pfam" id="PF23544">
    <property type="entry name" value="AtuA_ferredoxin"/>
    <property type="match status" value="1"/>
</dbReference>
<dbReference type="RefSeq" id="WP_063239200.1">
    <property type="nucleotide sequence ID" value="NZ_CP069809.1"/>
</dbReference>
<evidence type="ECO:0000313" key="3">
    <source>
        <dbReference type="EMBL" id="QRQ90386.1"/>
    </source>
</evidence>
<evidence type="ECO:0000313" key="6">
    <source>
        <dbReference type="Proteomes" id="UP000256862"/>
    </source>
</evidence>
<accession>A0A375GPI0</accession>
<dbReference type="PANTHER" id="PTHR47708:SF2">
    <property type="entry name" value="SI:CH73-132F6.5"/>
    <property type="match status" value="1"/>
</dbReference>
<dbReference type="OrthoDB" id="9763456at2"/>
<dbReference type="Proteomes" id="UP000256862">
    <property type="component" value="Plasmid CO2235_mp"/>
</dbReference>
<dbReference type="GeneID" id="303489223"/>
<evidence type="ECO:0000259" key="1">
    <source>
        <dbReference type="Pfam" id="PF07287"/>
    </source>
</evidence>
<organism evidence="5">
    <name type="scientific">Cupriavidus oxalaticus</name>
    <dbReference type="NCBI Taxonomy" id="96344"/>
    <lineage>
        <taxon>Bacteria</taxon>
        <taxon>Pseudomonadati</taxon>
        <taxon>Pseudomonadota</taxon>
        <taxon>Betaproteobacteria</taxon>
        <taxon>Burkholderiales</taxon>
        <taxon>Burkholderiaceae</taxon>
        <taxon>Cupriavidus</taxon>
    </lineage>
</organism>
<protein>
    <submittedName>
        <fullName evidence="3">DUF1446 domain-containing protein</fullName>
    </submittedName>
</protein>
<proteinExistence type="predicted"/>
<evidence type="ECO:0000313" key="7">
    <source>
        <dbReference type="Proteomes" id="UP000623307"/>
    </source>
</evidence>
<dbReference type="Pfam" id="PF07287">
    <property type="entry name" value="AtuA"/>
    <property type="match status" value="1"/>
</dbReference>
<keyword evidence="7" id="KW-1185">Reference proteome</keyword>
<reference evidence="6" key="2">
    <citation type="submission" date="2018-01" db="EMBL/GenBank/DDBJ databases">
        <authorList>
            <person name="Gaut B.S."/>
            <person name="Morton B.R."/>
            <person name="Clegg M.T."/>
            <person name="Duvall M.R."/>
        </authorList>
    </citation>
    <scope>NUCLEOTIDE SEQUENCE [LARGE SCALE GENOMIC DNA]</scope>
</reference>
<evidence type="ECO:0000313" key="4">
    <source>
        <dbReference type="EMBL" id="SPC09921.1"/>
    </source>
</evidence>
<reference evidence="3 7" key="3">
    <citation type="submission" date="2021-02" db="EMBL/GenBank/DDBJ databases">
        <title>Complete Genome Sequence of Cupriavidus oxalaticus Strain Ox1, a Soil Oxalate-Degrading Species.</title>
        <authorList>
            <person name="Palmieri F."/>
            <person name="Udriet P."/>
            <person name="Deuasquier M."/>
            <person name="Beaudoing E."/>
            <person name="Johnson S.L."/>
            <person name="Davenport K.W."/>
            <person name="Chain P.S."/>
            <person name="Bindschedler S."/>
            <person name="Junier P."/>
        </authorList>
    </citation>
    <scope>NUCLEOTIDE SEQUENCE [LARGE SCALE GENOMIC DNA]</scope>
    <source>
        <strain evidence="3 7">Ox1</strain>
    </source>
</reference>
<dbReference type="EMBL" id="CP069811">
    <property type="protein sequence ID" value="QRQ90386.1"/>
    <property type="molecule type" value="Genomic_DNA"/>
</dbReference>
<dbReference type="Proteomes" id="UP000623307">
    <property type="component" value="Chromosome 1"/>
</dbReference>
<dbReference type="InterPro" id="IPR010839">
    <property type="entry name" value="AtuA_N"/>
</dbReference>
<dbReference type="EMBL" id="OGUS01000143">
    <property type="protein sequence ID" value="SPC24345.1"/>
    <property type="molecule type" value="Genomic_DNA"/>
</dbReference>
<gene>
    <name evidence="5" type="ORF">CO2235_MP80225</name>
    <name evidence="4" type="ORF">CO2235_U860035</name>
    <name evidence="3" type="ORF">JTE92_06810</name>
</gene>
<name>A0A375GPI0_9BURK</name>
<sequence>MSELTNAIVADARAGKTVRIGGASGFWGDSAIATPQLLAVPGLQYLVYDYLAETTMSILARARAKDPALGYATDFVQAAMGPNLAGILQRGIRVVANAGGLNPAACRDALLKVAAQQGLKPRIAVVTGDDVQPGFAQWCADGLTDLAGGPVPTTEPWSANAYTGAQCIARALALGADIVIAGRCVDSAVVVGVLAHEFGWDWTDWDRLAAGTLAGHVIECGAQATGGLFTDWERVPGWERMGYPVIDCAHDGSFVLSKPDGTGGLVDPAAVAEQVLYEVGDPANYLMPDVTCDFRMVRTELVEPGRVRVDGARGRAPGTHYKGNATWQDGFQISLMMAIRGIDAPAKARRTADALLARTRAMLAERGMPDYTETVVELLGCESQYGPHARELPTREVVLRIGARHPLARGLSFLQRECSSAGTSMAAGTRSSFAGRVDIQPVVKVFSFLVPKADVPMRVEFEGGVITLPNAAVNGTPAAPAALDGAALPPIPDEPRVQRPLVALACARSGDKGDDENIGVIARKPEYLALLREQLTPQAVRAYFAHLVEGEVERFDVPGLHALNFLMHGALGGGGVASLRSDPLGKSYAQMLLDFPLSVPRSWA</sequence>
<reference evidence="5" key="1">
    <citation type="submission" date="2018-01" db="EMBL/GenBank/DDBJ databases">
        <authorList>
            <person name="Clerissi C."/>
        </authorList>
    </citation>
    <scope>NUCLEOTIDE SEQUENCE</scope>
    <source>
        <strain evidence="5">Cupriavidus oxalaticus LMG 2235</strain>
    </source>
</reference>
<dbReference type="EMBL" id="OGUS01000094">
    <property type="protein sequence ID" value="SPC09921.1"/>
    <property type="molecule type" value="Genomic_DNA"/>
</dbReference>
<dbReference type="AlphaFoldDB" id="A0A375GPI0"/>
<feature type="domain" description="AtuA-like ferredoxin-fold" evidence="2">
    <location>
        <begin position="500"/>
        <end position="596"/>
    </location>
</feature>